<name>A0AA39WPM0_9PEZI</name>
<feature type="compositionally biased region" description="Acidic residues" evidence="1">
    <location>
        <begin position="188"/>
        <end position="202"/>
    </location>
</feature>
<evidence type="ECO:0000256" key="1">
    <source>
        <dbReference type="SAM" id="MobiDB-lite"/>
    </source>
</evidence>
<keyword evidence="3" id="KW-1185">Reference proteome</keyword>
<protein>
    <submittedName>
        <fullName evidence="2">Uncharacterized protein</fullName>
    </submittedName>
</protein>
<dbReference type="AlphaFoldDB" id="A0AA39WPM0"/>
<evidence type="ECO:0000313" key="2">
    <source>
        <dbReference type="EMBL" id="KAK0619182.1"/>
    </source>
</evidence>
<proteinExistence type="predicted"/>
<feature type="region of interest" description="Disordered" evidence="1">
    <location>
        <begin position="186"/>
        <end position="225"/>
    </location>
</feature>
<dbReference type="Proteomes" id="UP001175000">
    <property type="component" value="Unassembled WGS sequence"/>
</dbReference>
<sequence>MRPCLLLIPGASRTNPMHIPPSPHIMASGREDKEPSGQTIWAYDVSDFADLGLTLVEVSPERSWGTDRHTIAPPTAFLRFRHDDTGSYDFVVLLELVRSGNGFETRCSVTTCFRNATLKHVIEQLSFDPDEGAFWSTKAGNGVFNLEMSLRSAGQSKIRIVPEAVPDSPITSISSVTDLSELSISTLEEAEEEAGSEVEEEEHSSPDDNASDTSGDSSMSSSTAQERLLTGPWFEDLSAQDEDPPPLCWWSCPKLRVPELLSPQANADRNHRIIHKTAQTFISPLGTNVHQTKREYFMCQLCRHHFTFREIFRPSTTCPPEQHNFSLREIRFHRFEQLGGTRSPPAEPCMLATICFVCSTCNLHSYLDIFSPRLPSPDLLLISDQERIAASLQAFKESEPERYGSLSPSIERRILTTPLISMQTYLTDTWRRQRRRISWRNKTFQVQFGEACARVFERLGFTVEEDENETKYWALPVWELNGEDEPGPAEREVFFEDALHELVAVMRNIRESRAEFRDTSLQSGFISFDLA</sequence>
<organism evidence="2 3">
    <name type="scientific">Immersiella caudata</name>
    <dbReference type="NCBI Taxonomy" id="314043"/>
    <lineage>
        <taxon>Eukaryota</taxon>
        <taxon>Fungi</taxon>
        <taxon>Dikarya</taxon>
        <taxon>Ascomycota</taxon>
        <taxon>Pezizomycotina</taxon>
        <taxon>Sordariomycetes</taxon>
        <taxon>Sordariomycetidae</taxon>
        <taxon>Sordariales</taxon>
        <taxon>Lasiosphaeriaceae</taxon>
        <taxon>Immersiella</taxon>
    </lineage>
</organism>
<gene>
    <name evidence="2" type="ORF">B0T14DRAFT_201573</name>
</gene>
<comment type="caution">
    <text evidence="2">The sequence shown here is derived from an EMBL/GenBank/DDBJ whole genome shotgun (WGS) entry which is preliminary data.</text>
</comment>
<evidence type="ECO:0000313" key="3">
    <source>
        <dbReference type="Proteomes" id="UP001175000"/>
    </source>
</evidence>
<accession>A0AA39WPM0</accession>
<reference evidence="2" key="1">
    <citation type="submission" date="2023-06" db="EMBL/GenBank/DDBJ databases">
        <title>Genome-scale phylogeny and comparative genomics of the fungal order Sordariales.</title>
        <authorList>
            <consortium name="Lawrence Berkeley National Laboratory"/>
            <person name="Hensen N."/>
            <person name="Bonometti L."/>
            <person name="Westerberg I."/>
            <person name="Brannstrom I.O."/>
            <person name="Guillou S."/>
            <person name="Cros-Aarteil S."/>
            <person name="Calhoun S."/>
            <person name="Haridas S."/>
            <person name="Kuo A."/>
            <person name="Mondo S."/>
            <person name="Pangilinan J."/>
            <person name="Riley R."/>
            <person name="Labutti K."/>
            <person name="Andreopoulos B."/>
            <person name="Lipzen A."/>
            <person name="Chen C."/>
            <person name="Yanf M."/>
            <person name="Daum C."/>
            <person name="Ng V."/>
            <person name="Clum A."/>
            <person name="Steindorff A."/>
            <person name="Ohm R."/>
            <person name="Martin F."/>
            <person name="Silar P."/>
            <person name="Natvig D."/>
            <person name="Lalanne C."/>
            <person name="Gautier V."/>
            <person name="Ament-Velasquez S.L."/>
            <person name="Kruys A."/>
            <person name="Hutchinson M.I."/>
            <person name="Powell A.J."/>
            <person name="Barry K."/>
            <person name="Miller A.N."/>
            <person name="Grigoriev I.V."/>
            <person name="Debuchy R."/>
            <person name="Gladieux P."/>
            <person name="Thoren M.H."/>
            <person name="Johannesson H."/>
        </authorList>
    </citation>
    <scope>NUCLEOTIDE SEQUENCE</scope>
    <source>
        <strain evidence="2">CBS 606.72</strain>
    </source>
</reference>
<feature type="compositionally biased region" description="Low complexity" evidence="1">
    <location>
        <begin position="211"/>
        <end position="223"/>
    </location>
</feature>
<dbReference type="EMBL" id="JAULSU010000004">
    <property type="protein sequence ID" value="KAK0619182.1"/>
    <property type="molecule type" value="Genomic_DNA"/>
</dbReference>